<dbReference type="InterPro" id="IPR011063">
    <property type="entry name" value="TilS/TtcA_N"/>
</dbReference>
<dbReference type="Pfam" id="PF01171">
    <property type="entry name" value="ATP_bind_3"/>
    <property type="match status" value="1"/>
</dbReference>
<dbReference type="Pfam" id="PF11734">
    <property type="entry name" value="TilS_C"/>
    <property type="match status" value="1"/>
</dbReference>
<dbReference type="PANTHER" id="PTHR43033:SF1">
    <property type="entry name" value="TRNA(ILE)-LYSIDINE SYNTHASE-RELATED"/>
    <property type="match status" value="1"/>
</dbReference>
<keyword evidence="3 8" id="KW-0436">Ligase</keyword>
<evidence type="ECO:0000256" key="8">
    <source>
        <dbReference type="HAMAP-Rule" id="MF_01161"/>
    </source>
</evidence>
<dbReference type="EMBL" id="QURB01000006">
    <property type="protein sequence ID" value="RFC54000.1"/>
    <property type="molecule type" value="Genomic_DNA"/>
</dbReference>
<protein>
    <recommendedName>
        <fullName evidence="8">tRNA(Ile)-lysidine synthase</fullName>
        <ecNumber evidence="8">6.3.4.19</ecNumber>
    </recommendedName>
    <alternativeName>
        <fullName evidence="8">tRNA(Ile)-2-lysyl-cytidine synthase</fullName>
    </alternativeName>
    <alternativeName>
        <fullName evidence="8">tRNA(Ile)-lysidine synthetase</fullName>
    </alternativeName>
</protein>
<evidence type="ECO:0000259" key="9">
    <source>
        <dbReference type="SMART" id="SM00977"/>
    </source>
</evidence>
<dbReference type="GO" id="GO:0006400">
    <property type="term" value="P:tRNA modification"/>
    <property type="evidence" value="ECO:0007669"/>
    <property type="project" value="UniProtKB-UniRule"/>
</dbReference>
<comment type="domain">
    <text evidence="8">The N-terminal region contains the highly conserved SGGXDS motif, predicted to be a P-loop motif involved in ATP binding.</text>
</comment>
<evidence type="ECO:0000256" key="1">
    <source>
        <dbReference type="ARBA" id="ARBA00004496"/>
    </source>
</evidence>
<dbReference type="OrthoDB" id="9807403at2"/>
<dbReference type="SMART" id="SM00977">
    <property type="entry name" value="TilS_C"/>
    <property type="match status" value="1"/>
</dbReference>
<dbReference type="NCBIfam" id="TIGR02432">
    <property type="entry name" value="lysidine_TilS_N"/>
    <property type="match status" value="1"/>
</dbReference>
<keyword evidence="5 8" id="KW-0547">Nucleotide-binding</keyword>
<comment type="function">
    <text evidence="8">Ligates lysine onto the cytidine present at position 34 of the AUA codon-specific tRNA(Ile) that contains the anticodon CAU, in an ATP-dependent manner. Cytidine is converted to lysidine, thus changing the amino acid specificity of the tRNA from methionine to isoleucine.</text>
</comment>
<dbReference type="NCBIfam" id="TIGR02433">
    <property type="entry name" value="lysidine_TilS_C"/>
    <property type="match status" value="1"/>
</dbReference>
<dbReference type="InterPro" id="IPR012796">
    <property type="entry name" value="Lysidine-tRNA-synth_C"/>
</dbReference>
<evidence type="ECO:0000256" key="7">
    <source>
        <dbReference type="ARBA" id="ARBA00048539"/>
    </source>
</evidence>
<evidence type="ECO:0000256" key="5">
    <source>
        <dbReference type="ARBA" id="ARBA00022741"/>
    </source>
</evidence>
<keyword evidence="4 8" id="KW-0819">tRNA processing</keyword>
<dbReference type="SUPFAM" id="SSF56037">
    <property type="entry name" value="PheT/TilS domain"/>
    <property type="match status" value="1"/>
</dbReference>
<reference evidence="10 11" key="1">
    <citation type="submission" date="2018-08" db="EMBL/GenBank/DDBJ databases">
        <title>The draft genome squence of Brumimicrobium sp. N62.</title>
        <authorList>
            <person name="Du Z.-J."/>
            <person name="Luo H.-R."/>
        </authorList>
    </citation>
    <scope>NUCLEOTIDE SEQUENCE [LARGE SCALE GENOMIC DNA]</scope>
    <source>
        <strain evidence="10 11">N62</strain>
    </source>
</reference>
<evidence type="ECO:0000313" key="11">
    <source>
        <dbReference type="Proteomes" id="UP000257127"/>
    </source>
</evidence>
<feature type="binding site" evidence="8">
    <location>
        <begin position="12"/>
        <end position="17"/>
    </location>
    <ligand>
        <name>ATP</name>
        <dbReference type="ChEBI" id="CHEBI:30616"/>
    </ligand>
</feature>
<keyword evidence="2 8" id="KW-0963">Cytoplasm</keyword>
<dbReference type="PANTHER" id="PTHR43033">
    <property type="entry name" value="TRNA(ILE)-LYSIDINE SYNTHASE-RELATED"/>
    <property type="match status" value="1"/>
</dbReference>
<feature type="domain" description="Lysidine-tRNA(Ile) synthetase C-terminal" evidence="9">
    <location>
        <begin position="319"/>
        <end position="392"/>
    </location>
</feature>
<organism evidence="10 11">
    <name type="scientific">Brumimicrobium aurantiacum</name>
    <dbReference type="NCBI Taxonomy" id="1737063"/>
    <lineage>
        <taxon>Bacteria</taxon>
        <taxon>Pseudomonadati</taxon>
        <taxon>Bacteroidota</taxon>
        <taxon>Flavobacteriia</taxon>
        <taxon>Flavobacteriales</taxon>
        <taxon>Crocinitomicaceae</taxon>
        <taxon>Brumimicrobium</taxon>
    </lineage>
</organism>
<proteinExistence type="inferred from homology"/>
<sequence>MTNAIKYWVACSGGVDSVVLLHLMHKLYPQELGILHCNFGLRSNDSDGDEAFVRNLAQQLNVPIRVKLFDTLQYGQDKRMNTQLAARELRYTWFEQVIQKENGTVLLAHHYDDQLETFFLQLRRGGKVKGLSGMPRFRNGYLRPLLNHRKSDLIELAQKNQWKWREDVSNTKNDYTRNWYRNQVLFQLKNNDFPLHEVVPLMHLFQKVMTFIDGVKVEREIQISEWLKLPIWVKDHLLFIHEIGEYSAVEIDRLAKSSKGKYIGNDKVKVWNEGQSLVFNHKEHKEKFDTIKITRSAKDEIVLNDRDLFLDVKKVEGNLSVRKWKKGDRFRPLGMKGEKSLGKFLRDRKVAAHLKEDILVLVNEKNIILGVFGFGVGENFKIEESTRTVLRVECI</sequence>
<evidence type="ECO:0000256" key="6">
    <source>
        <dbReference type="ARBA" id="ARBA00022840"/>
    </source>
</evidence>
<comment type="caution">
    <text evidence="10">The sequence shown here is derived from an EMBL/GenBank/DDBJ whole genome shotgun (WGS) entry which is preliminary data.</text>
</comment>
<gene>
    <name evidence="8 10" type="primary">tilS</name>
    <name evidence="10" type="ORF">DXU93_10690</name>
</gene>
<dbReference type="Gene3D" id="3.40.50.620">
    <property type="entry name" value="HUPs"/>
    <property type="match status" value="1"/>
</dbReference>
<evidence type="ECO:0000256" key="4">
    <source>
        <dbReference type="ARBA" id="ARBA00022694"/>
    </source>
</evidence>
<comment type="similarity">
    <text evidence="8">Belongs to the tRNA(Ile)-lysidine synthase family.</text>
</comment>
<keyword evidence="6 8" id="KW-0067">ATP-binding</keyword>
<dbReference type="CDD" id="cd01992">
    <property type="entry name" value="TilS_N"/>
    <property type="match status" value="1"/>
</dbReference>
<dbReference type="InterPro" id="IPR012795">
    <property type="entry name" value="tRNA_Ile_lys_synt_N"/>
</dbReference>
<dbReference type="AlphaFoldDB" id="A0A3E1EWR5"/>
<keyword evidence="11" id="KW-1185">Reference proteome</keyword>
<comment type="subcellular location">
    <subcellularLocation>
        <location evidence="1 8">Cytoplasm</location>
    </subcellularLocation>
</comment>
<evidence type="ECO:0000256" key="2">
    <source>
        <dbReference type="ARBA" id="ARBA00022490"/>
    </source>
</evidence>
<accession>A0A3E1EWR5</accession>
<dbReference type="GO" id="GO:0005524">
    <property type="term" value="F:ATP binding"/>
    <property type="evidence" value="ECO:0007669"/>
    <property type="project" value="UniProtKB-UniRule"/>
</dbReference>
<dbReference type="InterPro" id="IPR014729">
    <property type="entry name" value="Rossmann-like_a/b/a_fold"/>
</dbReference>
<evidence type="ECO:0000256" key="3">
    <source>
        <dbReference type="ARBA" id="ARBA00022598"/>
    </source>
</evidence>
<dbReference type="HAMAP" id="MF_01161">
    <property type="entry name" value="tRNA_Ile_lys_synt"/>
    <property type="match status" value="1"/>
</dbReference>
<dbReference type="GO" id="GO:0005737">
    <property type="term" value="C:cytoplasm"/>
    <property type="evidence" value="ECO:0007669"/>
    <property type="project" value="UniProtKB-SubCell"/>
</dbReference>
<dbReference type="EC" id="6.3.4.19" evidence="8"/>
<dbReference type="InterPro" id="IPR012094">
    <property type="entry name" value="tRNA_Ile_lys_synt"/>
</dbReference>
<name>A0A3E1EWR5_9FLAO</name>
<dbReference type="RefSeq" id="WP_116881281.1">
    <property type="nucleotide sequence ID" value="NZ_QURB01000006.1"/>
</dbReference>
<dbReference type="SUPFAM" id="SSF52402">
    <property type="entry name" value="Adenine nucleotide alpha hydrolases-like"/>
    <property type="match status" value="1"/>
</dbReference>
<comment type="catalytic activity">
    <reaction evidence="7 8">
        <text>cytidine(34) in tRNA(Ile2) + L-lysine + ATP = lysidine(34) in tRNA(Ile2) + AMP + diphosphate + H(+)</text>
        <dbReference type="Rhea" id="RHEA:43744"/>
        <dbReference type="Rhea" id="RHEA-COMP:10625"/>
        <dbReference type="Rhea" id="RHEA-COMP:10670"/>
        <dbReference type="ChEBI" id="CHEBI:15378"/>
        <dbReference type="ChEBI" id="CHEBI:30616"/>
        <dbReference type="ChEBI" id="CHEBI:32551"/>
        <dbReference type="ChEBI" id="CHEBI:33019"/>
        <dbReference type="ChEBI" id="CHEBI:82748"/>
        <dbReference type="ChEBI" id="CHEBI:83665"/>
        <dbReference type="ChEBI" id="CHEBI:456215"/>
        <dbReference type="EC" id="6.3.4.19"/>
    </reaction>
</comment>
<evidence type="ECO:0000313" key="10">
    <source>
        <dbReference type="EMBL" id="RFC54000.1"/>
    </source>
</evidence>
<dbReference type="Proteomes" id="UP000257127">
    <property type="component" value="Unassembled WGS sequence"/>
</dbReference>
<dbReference type="GO" id="GO:0032267">
    <property type="term" value="F:tRNA(Ile)-lysidine synthase activity"/>
    <property type="evidence" value="ECO:0007669"/>
    <property type="project" value="UniProtKB-EC"/>
</dbReference>